<organism evidence="2 3">
    <name type="scientific">Macrostomum lignano</name>
    <dbReference type="NCBI Taxonomy" id="282301"/>
    <lineage>
        <taxon>Eukaryota</taxon>
        <taxon>Metazoa</taxon>
        <taxon>Spiralia</taxon>
        <taxon>Lophotrochozoa</taxon>
        <taxon>Platyhelminthes</taxon>
        <taxon>Rhabditophora</taxon>
        <taxon>Macrostomorpha</taxon>
        <taxon>Macrostomida</taxon>
        <taxon>Macrostomidae</taxon>
        <taxon>Macrostomum</taxon>
    </lineage>
</organism>
<comment type="caution">
    <text evidence="2">The sequence shown here is derived from an EMBL/GenBank/DDBJ whole genome shotgun (WGS) entry which is preliminary data.</text>
</comment>
<sequence length="369" mass="39877">MACCVRASQPSCLFFYSRSVRGERLVRKNGGENGGEVGKIHQCNKGEGEGERNATNLATKLDCRYRLLGFSPPDYVRLLPSDQALLSAMYHRLTKSSRSPCQQQQQQEQLLEEQQRQPLQQQHKHLRLGGSPWRPDTPVAARSARLAVLELLNAAAWSVGVPDSWLPSQPIRASGRVTEKPYLLLSSDSKRSESDSSQRRQRFVCLAPSGSSALMLAGATRAESRLVRDTLESAGALADEEEFTNAKASLVVVGFQLNRRFWSTGGSGGGGGLASARTCCCCCCFCCVCCSCGGNSAGGGGGQGTAGHWLLLALLTRLTRSECGFRLLCASDVASRLVSRSDTVPEDWPTLWLAAPAVESADEARKDFV</sequence>
<gene>
    <name evidence="2" type="ORF">BOX15_Mlig028875g1</name>
</gene>
<protein>
    <submittedName>
        <fullName evidence="2">Uncharacterized protein</fullName>
    </submittedName>
</protein>
<proteinExistence type="predicted"/>
<keyword evidence="3" id="KW-1185">Reference proteome</keyword>
<evidence type="ECO:0000313" key="3">
    <source>
        <dbReference type="Proteomes" id="UP000215902"/>
    </source>
</evidence>
<feature type="region of interest" description="Disordered" evidence="1">
    <location>
        <begin position="96"/>
        <end position="135"/>
    </location>
</feature>
<reference evidence="2 3" key="1">
    <citation type="submission" date="2017-06" db="EMBL/GenBank/DDBJ databases">
        <title>A platform for efficient transgenesis in Macrostomum lignano, a flatworm model organism for stem cell research.</title>
        <authorList>
            <person name="Berezikov E."/>
        </authorList>
    </citation>
    <scope>NUCLEOTIDE SEQUENCE [LARGE SCALE GENOMIC DNA]</scope>
    <source>
        <strain evidence="2">DV1</strain>
        <tissue evidence="2">Whole organism</tissue>
    </source>
</reference>
<dbReference type="Proteomes" id="UP000215902">
    <property type="component" value="Unassembled WGS sequence"/>
</dbReference>
<dbReference type="EMBL" id="NIVC01000437">
    <property type="protein sequence ID" value="PAA83019.1"/>
    <property type="molecule type" value="Genomic_DNA"/>
</dbReference>
<evidence type="ECO:0000256" key="1">
    <source>
        <dbReference type="SAM" id="MobiDB-lite"/>
    </source>
</evidence>
<evidence type="ECO:0000313" key="2">
    <source>
        <dbReference type="EMBL" id="PAA83019.1"/>
    </source>
</evidence>
<name>A0A267GCJ0_9PLAT</name>
<dbReference type="AlphaFoldDB" id="A0A267GCJ0"/>
<accession>A0A267GCJ0</accession>